<proteinExistence type="predicted"/>
<sequence length="95" mass="11436">MGYDEFNYNNDHFLHLNLDDLKKRRELIEYIYQYFEELNGEISFQNNIPVLLINGYEIAKIKNHDIDLTNKYLTRLNISDGQVVAYINYIEENEL</sequence>
<evidence type="ECO:0000313" key="2">
    <source>
        <dbReference type="Proteomes" id="UP000321040"/>
    </source>
</evidence>
<dbReference type="RefSeq" id="WP_103296182.1">
    <property type="nucleotide sequence ID" value="NZ_BKAQ01000003.1"/>
</dbReference>
<evidence type="ECO:0000313" key="1">
    <source>
        <dbReference type="EMBL" id="GEP81195.1"/>
    </source>
</evidence>
<comment type="caution">
    <text evidence="1">The sequence shown here is derived from an EMBL/GenBank/DDBJ whole genome shotgun (WGS) entry which is preliminary data.</text>
</comment>
<dbReference type="GeneID" id="69904149"/>
<name>A0ABQ0XIB8_9STAP</name>
<keyword evidence="2" id="KW-1185">Reference proteome</keyword>
<accession>A0ABQ0XIB8</accession>
<dbReference type="EMBL" id="BKAQ01000003">
    <property type="protein sequence ID" value="GEP81195.1"/>
    <property type="molecule type" value="Genomic_DNA"/>
</dbReference>
<protein>
    <submittedName>
        <fullName evidence="1">Uncharacterized protein</fullName>
    </submittedName>
</protein>
<dbReference type="Proteomes" id="UP000321040">
    <property type="component" value="Unassembled WGS sequence"/>
</dbReference>
<organism evidence="1 2">
    <name type="scientific">Staphylococcus kloosii</name>
    <dbReference type="NCBI Taxonomy" id="29384"/>
    <lineage>
        <taxon>Bacteria</taxon>
        <taxon>Bacillati</taxon>
        <taxon>Bacillota</taxon>
        <taxon>Bacilli</taxon>
        <taxon>Bacillales</taxon>
        <taxon>Staphylococcaceae</taxon>
        <taxon>Staphylococcus</taxon>
    </lineage>
</organism>
<gene>
    <name evidence="1" type="ORF">SKL01_03730</name>
</gene>
<reference evidence="1 2" key="1">
    <citation type="submission" date="2019-07" db="EMBL/GenBank/DDBJ databases">
        <title>Whole genome shotgun sequence of Staphylococcus kloosii NBRC 109624.</title>
        <authorList>
            <person name="Hosoyama A."/>
            <person name="Uohara A."/>
            <person name="Ohji S."/>
            <person name="Ichikawa N."/>
        </authorList>
    </citation>
    <scope>NUCLEOTIDE SEQUENCE [LARGE SCALE GENOMIC DNA]</scope>
    <source>
        <strain evidence="1 2">NBRC 109624</strain>
    </source>
</reference>